<evidence type="ECO:0000313" key="3">
    <source>
        <dbReference type="Proteomes" id="UP001528920"/>
    </source>
</evidence>
<proteinExistence type="predicted"/>
<feature type="region of interest" description="Disordered" evidence="1">
    <location>
        <begin position="1"/>
        <end position="49"/>
    </location>
</feature>
<reference evidence="2 3" key="1">
    <citation type="submission" date="2022-01" db="EMBL/GenBank/DDBJ databases">
        <title>Labilibaculum sp. nov, a marine bacterium isolated from Antarctica.</title>
        <authorList>
            <person name="Dai W."/>
        </authorList>
    </citation>
    <scope>NUCLEOTIDE SEQUENCE [LARGE SCALE GENOMIC DNA]</scope>
    <source>
        <strain evidence="2 3">DW002</strain>
    </source>
</reference>
<dbReference type="Proteomes" id="UP001528920">
    <property type="component" value="Unassembled WGS sequence"/>
</dbReference>
<evidence type="ECO:0000313" key="2">
    <source>
        <dbReference type="EMBL" id="MDE5417256.1"/>
    </source>
</evidence>
<dbReference type="EMBL" id="JAKJSC010000001">
    <property type="protein sequence ID" value="MDE5417256.1"/>
    <property type="molecule type" value="Genomic_DNA"/>
</dbReference>
<keyword evidence="3" id="KW-1185">Reference proteome</keyword>
<organism evidence="2 3">
    <name type="scientific">Paralabilibaculum antarcticum</name>
    <dbReference type="NCBI Taxonomy" id="2912572"/>
    <lineage>
        <taxon>Bacteria</taxon>
        <taxon>Pseudomonadati</taxon>
        <taxon>Bacteroidota</taxon>
        <taxon>Bacteroidia</taxon>
        <taxon>Marinilabiliales</taxon>
        <taxon>Marinifilaceae</taxon>
        <taxon>Paralabilibaculum</taxon>
    </lineage>
</organism>
<protein>
    <submittedName>
        <fullName evidence="2">Uncharacterized protein</fullName>
    </submittedName>
</protein>
<comment type="caution">
    <text evidence="2">The sequence shown here is derived from an EMBL/GenBank/DDBJ whole genome shotgun (WGS) entry which is preliminary data.</text>
</comment>
<evidence type="ECO:0000256" key="1">
    <source>
        <dbReference type="SAM" id="MobiDB-lite"/>
    </source>
</evidence>
<accession>A0ABT5VPQ5</accession>
<name>A0ABT5VPQ5_9BACT</name>
<dbReference type="RefSeq" id="WP_275108595.1">
    <property type="nucleotide sequence ID" value="NZ_JAKJSC010000001.1"/>
</dbReference>
<sequence>MDSINNKKALAVNKLPNLRNKSREKDASRGRSTNYELVELPDGNKAEHI</sequence>
<gene>
    <name evidence="2" type="ORF">L3049_04480</name>
</gene>